<keyword evidence="3" id="KW-0645">Protease</keyword>
<accession>A0A3N1XA90</accession>
<proteinExistence type="predicted"/>
<name>A0A3N1XA90_9FIRM</name>
<dbReference type="EMBL" id="RJVG01000013">
    <property type="protein sequence ID" value="ROR23635.1"/>
    <property type="molecule type" value="Genomic_DNA"/>
</dbReference>
<reference evidence="3 4" key="1">
    <citation type="submission" date="2018-11" db="EMBL/GenBank/DDBJ databases">
        <title>Genomic Encyclopedia of Type Strains, Phase IV (KMG-IV): sequencing the most valuable type-strain genomes for metagenomic binning, comparative biology and taxonomic classification.</title>
        <authorList>
            <person name="Goeker M."/>
        </authorList>
    </citation>
    <scope>NUCLEOTIDE SEQUENCE [LARGE SCALE GENOMIC DNA]</scope>
    <source>
        <strain evidence="3 4">DSM 26537</strain>
    </source>
</reference>
<organism evidence="3 4">
    <name type="scientific">Mobilisporobacter senegalensis</name>
    <dbReference type="NCBI Taxonomy" id="1329262"/>
    <lineage>
        <taxon>Bacteria</taxon>
        <taxon>Bacillati</taxon>
        <taxon>Bacillota</taxon>
        <taxon>Clostridia</taxon>
        <taxon>Lachnospirales</taxon>
        <taxon>Lachnospiraceae</taxon>
        <taxon>Mobilisporobacter</taxon>
    </lineage>
</organism>
<dbReference type="PROSITE" id="PS51257">
    <property type="entry name" value="PROKAR_LIPOPROTEIN"/>
    <property type="match status" value="1"/>
</dbReference>
<feature type="chain" id="PRO_5038547347" evidence="1">
    <location>
        <begin position="23"/>
        <end position="138"/>
    </location>
</feature>
<feature type="domain" description="PrcB C-terminal" evidence="2">
    <location>
        <begin position="72"/>
        <end position="129"/>
    </location>
</feature>
<dbReference type="Pfam" id="PF14343">
    <property type="entry name" value="PrcB_C"/>
    <property type="match status" value="1"/>
</dbReference>
<dbReference type="InterPro" id="IPR025748">
    <property type="entry name" value="PrcB_C_dom"/>
</dbReference>
<keyword evidence="3" id="KW-0378">Hydrolase</keyword>
<dbReference type="OrthoDB" id="422698at2"/>
<feature type="signal peptide" evidence="1">
    <location>
        <begin position="1"/>
        <end position="22"/>
    </location>
</feature>
<evidence type="ECO:0000313" key="3">
    <source>
        <dbReference type="EMBL" id="ROR23635.1"/>
    </source>
</evidence>
<gene>
    <name evidence="3" type="ORF">EDD66_11328</name>
</gene>
<dbReference type="RefSeq" id="WP_123610634.1">
    <property type="nucleotide sequence ID" value="NZ_RJVG01000013.1"/>
</dbReference>
<dbReference type="AlphaFoldDB" id="A0A3N1XA90"/>
<keyword evidence="1" id="KW-0732">Signal</keyword>
<dbReference type="GO" id="GO:0008233">
    <property type="term" value="F:peptidase activity"/>
    <property type="evidence" value="ECO:0007669"/>
    <property type="project" value="UniProtKB-KW"/>
</dbReference>
<evidence type="ECO:0000259" key="2">
    <source>
        <dbReference type="Pfam" id="PF14343"/>
    </source>
</evidence>
<evidence type="ECO:0000256" key="1">
    <source>
        <dbReference type="SAM" id="SignalP"/>
    </source>
</evidence>
<keyword evidence="4" id="KW-1185">Reference proteome</keyword>
<comment type="caution">
    <text evidence="3">The sequence shown here is derived from an EMBL/GenBank/DDBJ whole genome shotgun (WGS) entry which is preliminary data.</text>
</comment>
<dbReference type="GO" id="GO:0006508">
    <property type="term" value="P:proteolysis"/>
    <property type="evidence" value="ECO:0007669"/>
    <property type="project" value="UniProtKB-KW"/>
</dbReference>
<protein>
    <submittedName>
        <fullName evidence="3">Protease stability complex PrcB-like protein</fullName>
    </submittedName>
</protein>
<evidence type="ECO:0000313" key="4">
    <source>
        <dbReference type="Proteomes" id="UP000273083"/>
    </source>
</evidence>
<sequence>MKRILKASFIMMILAMSFLLSSCKTEKTDLKKIKDLEFTVVEDADVPEELKELIEEKKAEPFKLTFSNTDYLYIVTGYGEQPTGGYSITVDDLYLTKNAIYFNTSLLGPPKDEVVTQAITYPYIVVKIEYIDKSVVFE</sequence>
<dbReference type="Proteomes" id="UP000273083">
    <property type="component" value="Unassembled WGS sequence"/>
</dbReference>